<dbReference type="AlphaFoldDB" id="A0A285VTU6"/>
<dbReference type="Proteomes" id="UP000219023">
    <property type="component" value="Unassembled WGS sequence"/>
</dbReference>
<evidence type="ECO:0000313" key="4">
    <source>
        <dbReference type="EMBL" id="SOC57475.1"/>
    </source>
</evidence>
<evidence type="ECO:0000259" key="3">
    <source>
        <dbReference type="Pfam" id="PF02397"/>
    </source>
</evidence>
<name>A0A285VTU6_9GAMM</name>
<keyword evidence="2" id="KW-0472">Membrane</keyword>
<feature type="transmembrane region" description="Helical" evidence="2">
    <location>
        <begin position="137"/>
        <end position="157"/>
    </location>
</feature>
<comment type="similarity">
    <text evidence="1">Belongs to the bacterial sugar transferase family.</text>
</comment>
<dbReference type="PANTHER" id="PTHR30576:SF0">
    <property type="entry name" value="UNDECAPRENYL-PHOSPHATE N-ACETYLGALACTOSAMINYL 1-PHOSPHATE TRANSFERASE-RELATED"/>
    <property type="match status" value="1"/>
</dbReference>
<dbReference type="EMBL" id="OBQJ01000009">
    <property type="protein sequence ID" value="SOC57475.1"/>
    <property type="molecule type" value="Genomic_DNA"/>
</dbReference>
<sequence length="451" mass="51141">MFHKHKLFEQLDCTAWMGSDSLVSSSKAFDTRYERRHSRWYEQCLMGMPFHFVVGLPAVLMTPPLMMHGGDFWRDMPPGLATTLWAVSAAFLVTLFVLHRMTRFPSTQASMYVVPLVSVVFAATWALLLGAERFDEGVLWGGYAASLLWFFLGYAGVQRFRRPRFAVVPLGEARHLVESEGSGLYRLEVPRLGSQRIDGIVADLRSDALNHEWMRFLTKCTLHGIPVYPIKQIDEERTGRVRLEHLADTELTTLLPSPLYSACKRGLDLGGALLLLPLLAPIMLATAWAIRHDSPGPALFVQWRMGHRGVPFRIYKFRSMYSEGEGKGVASGEDDSRITPVGKIIRKYRLDELPQLLNVLKGDMSFIGPCPESMDLSQWYEKDVPFFSYRCAVKPGILGWAQIEQGDAAEAEGMTVKLQYDFYYIKHFSLWLDVLILMRTLKMITTGFGAR</sequence>
<keyword evidence="4" id="KW-0808">Transferase</keyword>
<dbReference type="OrthoDB" id="9808602at2"/>
<feature type="transmembrane region" description="Helical" evidence="2">
    <location>
        <begin position="40"/>
        <end position="60"/>
    </location>
</feature>
<accession>A0A285VTU6</accession>
<dbReference type="Pfam" id="PF02397">
    <property type="entry name" value="Bac_transf"/>
    <property type="match status" value="1"/>
</dbReference>
<proteinExistence type="inferred from homology"/>
<gene>
    <name evidence="4" type="ORF">SAMN05421509_109125</name>
</gene>
<dbReference type="PANTHER" id="PTHR30576">
    <property type="entry name" value="COLANIC BIOSYNTHESIS UDP-GLUCOSE LIPID CARRIER TRANSFERASE"/>
    <property type="match status" value="1"/>
</dbReference>
<feature type="transmembrane region" description="Helical" evidence="2">
    <location>
        <begin position="80"/>
        <end position="98"/>
    </location>
</feature>
<dbReference type="RefSeq" id="WP_097023852.1">
    <property type="nucleotide sequence ID" value="NZ_OBQJ01000009.1"/>
</dbReference>
<feature type="transmembrane region" description="Helical" evidence="2">
    <location>
        <begin position="269"/>
        <end position="290"/>
    </location>
</feature>
<evidence type="ECO:0000256" key="2">
    <source>
        <dbReference type="SAM" id="Phobius"/>
    </source>
</evidence>
<organism evidence="4 5">
    <name type="scientific">Chromohalobacter canadensis</name>
    <dbReference type="NCBI Taxonomy" id="141389"/>
    <lineage>
        <taxon>Bacteria</taxon>
        <taxon>Pseudomonadati</taxon>
        <taxon>Pseudomonadota</taxon>
        <taxon>Gammaproteobacteria</taxon>
        <taxon>Oceanospirillales</taxon>
        <taxon>Halomonadaceae</taxon>
        <taxon>Chromohalobacter</taxon>
    </lineage>
</organism>
<dbReference type="InterPro" id="IPR003362">
    <property type="entry name" value="Bact_transf"/>
</dbReference>
<dbReference type="GO" id="GO:0016780">
    <property type="term" value="F:phosphotransferase activity, for other substituted phosphate groups"/>
    <property type="evidence" value="ECO:0007669"/>
    <property type="project" value="TreeGrafter"/>
</dbReference>
<feature type="domain" description="Bacterial sugar transferase" evidence="3">
    <location>
        <begin position="264"/>
        <end position="444"/>
    </location>
</feature>
<feature type="transmembrane region" description="Helical" evidence="2">
    <location>
        <begin position="110"/>
        <end position="131"/>
    </location>
</feature>
<keyword evidence="2" id="KW-1133">Transmembrane helix</keyword>
<reference evidence="4 5" key="1">
    <citation type="submission" date="2017-08" db="EMBL/GenBank/DDBJ databases">
        <authorList>
            <person name="de Groot N.N."/>
        </authorList>
    </citation>
    <scope>NUCLEOTIDE SEQUENCE [LARGE SCALE GENOMIC DNA]</scope>
    <source>
        <strain evidence="4 5">USBA 855</strain>
    </source>
</reference>
<evidence type="ECO:0000313" key="5">
    <source>
        <dbReference type="Proteomes" id="UP000219023"/>
    </source>
</evidence>
<protein>
    <submittedName>
        <fullName evidence="4">Sugar transferase involved in LPS biosynthesis (Colanic, teichoic acid)</fullName>
    </submittedName>
</protein>
<evidence type="ECO:0000256" key="1">
    <source>
        <dbReference type="ARBA" id="ARBA00006464"/>
    </source>
</evidence>
<keyword evidence="2" id="KW-0812">Transmembrane</keyword>